<feature type="compositionally biased region" description="Basic and acidic residues" evidence="1">
    <location>
        <begin position="131"/>
        <end position="247"/>
    </location>
</feature>
<evidence type="ECO:0000256" key="2">
    <source>
        <dbReference type="SAM" id="SignalP"/>
    </source>
</evidence>
<evidence type="ECO:0000256" key="1">
    <source>
        <dbReference type="SAM" id="MobiDB-lite"/>
    </source>
</evidence>
<organism evidence="3 4">
    <name type="scientific">Ruminococcus albus</name>
    <dbReference type="NCBI Taxonomy" id="1264"/>
    <lineage>
        <taxon>Bacteria</taxon>
        <taxon>Bacillati</taxon>
        <taxon>Bacillota</taxon>
        <taxon>Clostridia</taxon>
        <taxon>Eubacteriales</taxon>
        <taxon>Oscillospiraceae</taxon>
        <taxon>Ruminococcus</taxon>
    </lineage>
</organism>
<evidence type="ECO:0000313" key="4">
    <source>
        <dbReference type="Proteomes" id="UP000182192"/>
    </source>
</evidence>
<feature type="chain" id="PRO_5010249417" description="Lipoprotein" evidence="2">
    <location>
        <begin position="24"/>
        <end position="314"/>
    </location>
</feature>
<feature type="region of interest" description="Disordered" evidence="1">
    <location>
        <begin position="55"/>
        <end position="265"/>
    </location>
</feature>
<protein>
    <recommendedName>
        <fullName evidence="5">Lipoprotein</fullName>
    </recommendedName>
</protein>
<accession>A0A1I1MUJ6</accession>
<sequence length="314" mass="34132">MKKIVAAALAAIMLASLSGCGKSAEKEADGEYIYGQIESVSGNDVVLLLANYNENAEEEKSDSGSDKDKKEKSEEGEEGESSKKHSRPDMGDMPEGFDPSNFSGEMPEGFDPGNFSGEMPEGFDPKSFGGKKPERSSGSEDVEASDKSEKFDKSKFDGKIPEGFDKSDFEGKMPEGFDKSDFDGKMPEGFDKSDFEGKMPEGFDKSDFEGKMPEGFDKSDFEGKMPEGFEKPDKGERSDKSGDEKKSSRGSSDSKYTLTGDKEEIRIPVGTKVTTSLGVETDFKVLSEGDIIRCSVEKNSSGEEVVTAVQIMEK</sequence>
<feature type="compositionally biased region" description="Basic and acidic residues" evidence="1">
    <location>
        <begin position="80"/>
        <end position="90"/>
    </location>
</feature>
<dbReference type="OrthoDB" id="2088500at2"/>
<evidence type="ECO:0008006" key="5">
    <source>
        <dbReference type="Google" id="ProtNLM"/>
    </source>
</evidence>
<reference evidence="3 4" key="1">
    <citation type="submission" date="2016-10" db="EMBL/GenBank/DDBJ databases">
        <authorList>
            <person name="de Groot N.N."/>
        </authorList>
    </citation>
    <scope>NUCLEOTIDE SEQUENCE [LARGE SCALE GENOMIC DNA]</scope>
    <source>
        <strain evidence="3 4">AR67</strain>
    </source>
</reference>
<feature type="signal peptide" evidence="2">
    <location>
        <begin position="1"/>
        <end position="23"/>
    </location>
</feature>
<dbReference type="EMBL" id="FOKQ01000024">
    <property type="protein sequence ID" value="SFC89097.1"/>
    <property type="molecule type" value="Genomic_DNA"/>
</dbReference>
<keyword evidence="2" id="KW-0732">Signal</keyword>
<proteinExistence type="predicted"/>
<gene>
    <name evidence="3" type="ORF">SAMN02910406_02595</name>
</gene>
<dbReference type="AlphaFoldDB" id="A0A1I1MUJ6"/>
<dbReference type="RefSeq" id="WP_074962241.1">
    <property type="nucleotide sequence ID" value="NZ_FOKQ01000024.1"/>
</dbReference>
<dbReference type="Proteomes" id="UP000182192">
    <property type="component" value="Unassembled WGS sequence"/>
</dbReference>
<name>A0A1I1MUJ6_RUMAL</name>
<evidence type="ECO:0000313" key="3">
    <source>
        <dbReference type="EMBL" id="SFC89097.1"/>
    </source>
</evidence>
<dbReference type="PROSITE" id="PS51257">
    <property type="entry name" value="PROKAR_LIPOPROTEIN"/>
    <property type="match status" value="1"/>
</dbReference>
<feature type="compositionally biased region" description="Basic and acidic residues" evidence="1">
    <location>
        <begin position="61"/>
        <end position="73"/>
    </location>
</feature>